<evidence type="ECO:0000313" key="1">
    <source>
        <dbReference type="EMBL" id="KAI0040192.1"/>
    </source>
</evidence>
<reference evidence="1" key="2">
    <citation type="journal article" date="2022" name="New Phytol.">
        <title>Evolutionary transition to the ectomycorrhizal habit in the genomes of a hyperdiverse lineage of mushroom-forming fungi.</title>
        <authorList>
            <person name="Looney B."/>
            <person name="Miyauchi S."/>
            <person name="Morin E."/>
            <person name="Drula E."/>
            <person name="Courty P.E."/>
            <person name="Kohler A."/>
            <person name="Kuo A."/>
            <person name="LaButti K."/>
            <person name="Pangilinan J."/>
            <person name="Lipzen A."/>
            <person name="Riley R."/>
            <person name="Andreopoulos W."/>
            <person name="He G."/>
            <person name="Johnson J."/>
            <person name="Nolan M."/>
            <person name="Tritt A."/>
            <person name="Barry K.W."/>
            <person name="Grigoriev I.V."/>
            <person name="Nagy L.G."/>
            <person name="Hibbett D."/>
            <person name="Henrissat B."/>
            <person name="Matheny P.B."/>
            <person name="Labbe J."/>
            <person name="Martin F.M."/>
        </authorList>
    </citation>
    <scope>NUCLEOTIDE SEQUENCE</scope>
    <source>
        <strain evidence="1">FP105234-sp</strain>
    </source>
</reference>
<dbReference type="Proteomes" id="UP000814033">
    <property type="component" value="Unassembled WGS sequence"/>
</dbReference>
<comment type="caution">
    <text evidence="1">The sequence shown here is derived from an EMBL/GenBank/DDBJ whole genome shotgun (WGS) entry which is preliminary data.</text>
</comment>
<organism evidence="1 2">
    <name type="scientific">Auriscalpium vulgare</name>
    <dbReference type="NCBI Taxonomy" id="40419"/>
    <lineage>
        <taxon>Eukaryota</taxon>
        <taxon>Fungi</taxon>
        <taxon>Dikarya</taxon>
        <taxon>Basidiomycota</taxon>
        <taxon>Agaricomycotina</taxon>
        <taxon>Agaricomycetes</taxon>
        <taxon>Russulales</taxon>
        <taxon>Auriscalpiaceae</taxon>
        <taxon>Auriscalpium</taxon>
    </lineage>
</organism>
<sequence>MESWGLWDPISRTVPIFRVVGVLDNSFLLGLGQTFGNRSQRGVEVFGLVAELRRMLAMFGVFFDDRTMSYWASPSGALRFTTTTGNVEAQPSTKRVDRSPNRAAVATTATGPNALVNKEVSRTALKCTDKVPAHLGLPSSLLPPDEWHYPSQRSATYDRSAEGPPHA</sequence>
<dbReference type="EMBL" id="MU276219">
    <property type="protein sequence ID" value="KAI0040192.1"/>
    <property type="molecule type" value="Genomic_DNA"/>
</dbReference>
<name>A0ACB8R8G6_9AGAM</name>
<evidence type="ECO:0000313" key="2">
    <source>
        <dbReference type="Proteomes" id="UP000814033"/>
    </source>
</evidence>
<proteinExistence type="predicted"/>
<accession>A0ACB8R8G6</accession>
<reference evidence="1" key="1">
    <citation type="submission" date="2021-02" db="EMBL/GenBank/DDBJ databases">
        <authorList>
            <consortium name="DOE Joint Genome Institute"/>
            <person name="Ahrendt S."/>
            <person name="Looney B.P."/>
            <person name="Miyauchi S."/>
            <person name="Morin E."/>
            <person name="Drula E."/>
            <person name="Courty P.E."/>
            <person name="Chicoki N."/>
            <person name="Fauchery L."/>
            <person name="Kohler A."/>
            <person name="Kuo A."/>
            <person name="Labutti K."/>
            <person name="Pangilinan J."/>
            <person name="Lipzen A."/>
            <person name="Riley R."/>
            <person name="Andreopoulos W."/>
            <person name="He G."/>
            <person name="Johnson J."/>
            <person name="Barry K.W."/>
            <person name="Grigoriev I.V."/>
            <person name="Nagy L."/>
            <person name="Hibbett D."/>
            <person name="Henrissat B."/>
            <person name="Matheny P.B."/>
            <person name="Labbe J."/>
            <person name="Martin F."/>
        </authorList>
    </citation>
    <scope>NUCLEOTIDE SEQUENCE</scope>
    <source>
        <strain evidence="1">FP105234-sp</strain>
    </source>
</reference>
<keyword evidence="2" id="KW-1185">Reference proteome</keyword>
<gene>
    <name evidence="1" type="ORF">FA95DRAFT_1611999</name>
</gene>
<protein>
    <submittedName>
        <fullName evidence="1">Uncharacterized protein</fullName>
    </submittedName>
</protein>